<keyword evidence="1" id="KW-0812">Transmembrane</keyword>
<protein>
    <submittedName>
        <fullName evidence="2">Uncharacterized protein</fullName>
    </submittedName>
</protein>
<accession>A0A645DN79</accession>
<organism evidence="2">
    <name type="scientific">bioreactor metagenome</name>
    <dbReference type="NCBI Taxonomy" id="1076179"/>
    <lineage>
        <taxon>unclassified sequences</taxon>
        <taxon>metagenomes</taxon>
        <taxon>ecological metagenomes</taxon>
    </lineage>
</organism>
<evidence type="ECO:0000256" key="1">
    <source>
        <dbReference type="SAM" id="Phobius"/>
    </source>
</evidence>
<proteinExistence type="predicted"/>
<evidence type="ECO:0000313" key="2">
    <source>
        <dbReference type="EMBL" id="MPM90558.1"/>
    </source>
</evidence>
<feature type="transmembrane region" description="Helical" evidence="1">
    <location>
        <begin position="36"/>
        <end position="62"/>
    </location>
</feature>
<dbReference type="AlphaFoldDB" id="A0A645DN79"/>
<reference evidence="2" key="1">
    <citation type="submission" date="2019-08" db="EMBL/GenBank/DDBJ databases">
        <authorList>
            <person name="Kucharzyk K."/>
            <person name="Murdoch R.W."/>
            <person name="Higgins S."/>
            <person name="Loffler F."/>
        </authorList>
    </citation>
    <scope>NUCLEOTIDE SEQUENCE</scope>
</reference>
<gene>
    <name evidence="2" type="ORF">SDC9_137679</name>
</gene>
<sequence length="63" mass="7782">MPSYEKEYEDTPELKTYEAVIEHWKTYAQMYKESYYLWRGIAISAIFLQLPFWTCFFIWLLAK</sequence>
<comment type="caution">
    <text evidence="2">The sequence shown here is derived from an EMBL/GenBank/DDBJ whole genome shotgun (WGS) entry which is preliminary data.</text>
</comment>
<keyword evidence="1" id="KW-1133">Transmembrane helix</keyword>
<name>A0A645DN79_9ZZZZ</name>
<dbReference type="EMBL" id="VSSQ01037780">
    <property type="protein sequence ID" value="MPM90558.1"/>
    <property type="molecule type" value="Genomic_DNA"/>
</dbReference>
<keyword evidence="1" id="KW-0472">Membrane</keyword>